<dbReference type="EMBL" id="CAIX01000229">
    <property type="protein sequence ID" value="CCI48493.1"/>
    <property type="molecule type" value="Genomic_DNA"/>
</dbReference>
<dbReference type="GO" id="GO:0016798">
    <property type="term" value="F:hydrolase activity, acting on glycosyl bonds"/>
    <property type="evidence" value="ECO:0007669"/>
    <property type="project" value="UniProtKB-KW"/>
</dbReference>
<evidence type="ECO:0000313" key="5">
    <source>
        <dbReference type="Proteomes" id="UP000053237"/>
    </source>
</evidence>
<evidence type="ECO:0000256" key="1">
    <source>
        <dbReference type="ARBA" id="ARBA00022801"/>
    </source>
</evidence>
<evidence type="ECO:0000313" key="4">
    <source>
        <dbReference type="EMBL" id="CCI48493.1"/>
    </source>
</evidence>
<dbReference type="InterPro" id="IPR029070">
    <property type="entry name" value="Chitinase_insertion_sf"/>
</dbReference>
<comment type="caution">
    <text evidence="4">The sequence shown here is derived from an EMBL/GenBank/DDBJ whole genome shotgun (WGS) entry which is preliminary data.</text>
</comment>
<feature type="domain" description="GH18" evidence="3">
    <location>
        <begin position="35"/>
        <end position="393"/>
    </location>
</feature>
<protein>
    <recommendedName>
        <fullName evidence="3">GH18 domain-containing protein</fullName>
    </recommendedName>
</protein>
<keyword evidence="1" id="KW-0378">Hydrolase</keyword>
<dbReference type="PROSITE" id="PS51910">
    <property type="entry name" value="GH18_2"/>
    <property type="match status" value="1"/>
</dbReference>
<proteinExistence type="predicted"/>
<dbReference type="InterPro" id="IPR051887">
    <property type="entry name" value="GH18_Domain-Containing"/>
</dbReference>
<sequence length="393" mass="44726">MRIATALTLPGLMLSSPYSDQVKHLLENSKYNFYERMVISFCPCLGEDVQATLPLCLPVTTKDAGKKEVFAFSPADNKKWRHYDWDQVTTIAWKEDKELLCHAHKKGVKIVVHSDFEHFDDICIEGARRKWIMKAYKKIVTNYADGLNFDIEKPSFGKQSHCYALLLQELRAVLQTKEFTKHAQISVDVPWSPHGIDDRYYEWNALADAADFLFVMSYDMRSQIYYQCIAGANSPLALVKKGLEEYLVGYNIAPEKLVLGLPWYAYNYTCQKYSSALDICQLKHIGFVGAPCSDAAGRQVDYGDIKARAAANPALYTSHWDGLSDTPYYTYSALENPDEKGQIWFEDARSLSRKYALVRELGLRGGGMWHADTLAYGKDAESENIWNSFKAMN</sequence>
<dbReference type="PANTHER" id="PTHR46290">
    <property type="entry name" value="DI-N-ACETYLCHITOBIASE"/>
    <property type="match status" value="1"/>
</dbReference>
<dbReference type="PANTHER" id="PTHR46290:SF1">
    <property type="entry name" value="DI-N-ACETYLCHITOBIASE"/>
    <property type="match status" value="1"/>
</dbReference>
<accession>A0A024GPP4</accession>
<dbReference type="AlphaFoldDB" id="A0A024GPP4"/>
<reference evidence="4 5" key="1">
    <citation type="submission" date="2012-05" db="EMBL/GenBank/DDBJ databases">
        <title>Recombination and specialization in a pathogen metapopulation.</title>
        <authorList>
            <person name="Gardiner A."/>
            <person name="Kemen E."/>
            <person name="Schultz-Larsen T."/>
            <person name="MacLean D."/>
            <person name="Van Oosterhout C."/>
            <person name="Jones J.D.G."/>
        </authorList>
    </citation>
    <scope>NUCLEOTIDE SEQUENCE [LARGE SCALE GENOMIC DNA]</scope>
    <source>
        <strain evidence="4 5">Ac Nc2</strain>
    </source>
</reference>
<dbReference type="SMART" id="SM00636">
    <property type="entry name" value="Glyco_18"/>
    <property type="match status" value="1"/>
</dbReference>
<dbReference type="InterPro" id="IPR011583">
    <property type="entry name" value="Chitinase_II/V-like_cat"/>
</dbReference>
<evidence type="ECO:0000256" key="2">
    <source>
        <dbReference type="ARBA" id="ARBA00023295"/>
    </source>
</evidence>
<dbReference type="InterPro" id="IPR001223">
    <property type="entry name" value="Glyco_hydro18_cat"/>
</dbReference>
<dbReference type="Gene3D" id="3.10.50.10">
    <property type="match status" value="1"/>
</dbReference>
<evidence type="ECO:0000259" key="3">
    <source>
        <dbReference type="PROSITE" id="PS51910"/>
    </source>
</evidence>
<dbReference type="STRING" id="65357.A0A024GPP4"/>
<dbReference type="InParanoid" id="A0A024GPP4"/>
<name>A0A024GPP4_9STRA</name>
<dbReference type="Proteomes" id="UP000053237">
    <property type="component" value="Unassembled WGS sequence"/>
</dbReference>
<keyword evidence="2" id="KW-0326">Glycosidase</keyword>
<organism evidence="4 5">
    <name type="scientific">Albugo candida</name>
    <dbReference type="NCBI Taxonomy" id="65357"/>
    <lineage>
        <taxon>Eukaryota</taxon>
        <taxon>Sar</taxon>
        <taxon>Stramenopiles</taxon>
        <taxon>Oomycota</taxon>
        <taxon>Peronosporomycetes</taxon>
        <taxon>Albuginales</taxon>
        <taxon>Albuginaceae</taxon>
        <taxon>Albugo</taxon>
    </lineage>
</organism>
<dbReference type="SUPFAM" id="SSF51445">
    <property type="entry name" value="(Trans)glycosidases"/>
    <property type="match status" value="1"/>
</dbReference>
<dbReference type="Gene3D" id="3.20.20.80">
    <property type="entry name" value="Glycosidases"/>
    <property type="match status" value="1"/>
</dbReference>
<gene>
    <name evidence="4" type="ORF">BN9_096230</name>
</gene>
<dbReference type="Pfam" id="PF00704">
    <property type="entry name" value="Glyco_hydro_18"/>
    <property type="match status" value="1"/>
</dbReference>
<dbReference type="GO" id="GO:0008061">
    <property type="term" value="F:chitin binding"/>
    <property type="evidence" value="ECO:0007669"/>
    <property type="project" value="InterPro"/>
</dbReference>
<dbReference type="InterPro" id="IPR017853">
    <property type="entry name" value="GH"/>
</dbReference>
<keyword evidence="5" id="KW-1185">Reference proteome</keyword>
<dbReference type="OrthoDB" id="73875at2759"/>
<dbReference type="GO" id="GO:0009313">
    <property type="term" value="P:oligosaccharide catabolic process"/>
    <property type="evidence" value="ECO:0007669"/>
    <property type="project" value="TreeGrafter"/>
</dbReference>
<dbReference type="GO" id="GO:0005615">
    <property type="term" value="C:extracellular space"/>
    <property type="evidence" value="ECO:0007669"/>
    <property type="project" value="TreeGrafter"/>
</dbReference>